<feature type="domain" description="F-box associated beta-propeller type 3" evidence="1">
    <location>
        <begin position="256"/>
        <end position="507"/>
    </location>
</feature>
<dbReference type="InterPro" id="IPR048650">
    <property type="entry name" value="ISOA1-3-like_C"/>
</dbReference>
<protein>
    <recommendedName>
        <fullName evidence="5">F-box associated domain-containing protein</fullName>
    </recommendedName>
</protein>
<evidence type="ECO:0000313" key="4">
    <source>
        <dbReference type="Proteomes" id="UP000626092"/>
    </source>
</evidence>
<gene>
    <name evidence="3" type="ORF">RHSIM_Rhsim07G0245000</name>
</gene>
<name>A0A834LKC2_RHOSS</name>
<dbReference type="Gene3D" id="2.60.40.1180">
    <property type="entry name" value="Golgi alpha-mannosidase II"/>
    <property type="match status" value="1"/>
</dbReference>
<dbReference type="Pfam" id="PF21156">
    <property type="entry name" value="ISOA1-3_C"/>
    <property type="match status" value="1"/>
</dbReference>
<evidence type="ECO:0000313" key="3">
    <source>
        <dbReference type="EMBL" id="KAF7137749.1"/>
    </source>
</evidence>
<dbReference type="AlphaFoldDB" id="A0A834LKC2"/>
<evidence type="ECO:0000259" key="1">
    <source>
        <dbReference type="Pfam" id="PF08268"/>
    </source>
</evidence>
<reference evidence="3" key="1">
    <citation type="submission" date="2019-11" db="EMBL/GenBank/DDBJ databases">
        <authorList>
            <person name="Liu Y."/>
            <person name="Hou J."/>
            <person name="Li T.-Q."/>
            <person name="Guan C.-H."/>
            <person name="Wu X."/>
            <person name="Wu H.-Z."/>
            <person name="Ling F."/>
            <person name="Zhang R."/>
            <person name="Shi X.-G."/>
            <person name="Ren J.-P."/>
            <person name="Chen E.-F."/>
            <person name="Sun J.-M."/>
        </authorList>
    </citation>
    <scope>NUCLEOTIDE SEQUENCE</scope>
    <source>
        <strain evidence="3">Adult_tree_wgs_1</strain>
        <tissue evidence="3">Leaves</tissue>
    </source>
</reference>
<dbReference type="InterPro" id="IPR017451">
    <property type="entry name" value="F-box-assoc_interact_dom"/>
</dbReference>
<organism evidence="3 4">
    <name type="scientific">Rhododendron simsii</name>
    <name type="common">Sims's rhododendron</name>
    <dbReference type="NCBI Taxonomy" id="118357"/>
    <lineage>
        <taxon>Eukaryota</taxon>
        <taxon>Viridiplantae</taxon>
        <taxon>Streptophyta</taxon>
        <taxon>Embryophyta</taxon>
        <taxon>Tracheophyta</taxon>
        <taxon>Spermatophyta</taxon>
        <taxon>Magnoliopsida</taxon>
        <taxon>eudicotyledons</taxon>
        <taxon>Gunneridae</taxon>
        <taxon>Pentapetalae</taxon>
        <taxon>asterids</taxon>
        <taxon>Ericales</taxon>
        <taxon>Ericaceae</taxon>
        <taxon>Ericoideae</taxon>
        <taxon>Rhodoreae</taxon>
        <taxon>Rhododendron</taxon>
    </lineage>
</organism>
<feature type="domain" description="Isoamylase 1-3-like C-terminal" evidence="2">
    <location>
        <begin position="108"/>
        <end position="198"/>
    </location>
</feature>
<keyword evidence="4" id="KW-1185">Reference proteome</keyword>
<dbReference type="SUPFAM" id="SSF51011">
    <property type="entry name" value="Glycosyl hydrolase domain"/>
    <property type="match status" value="1"/>
</dbReference>
<sequence length="531" mass="61242">MTQCFLGKMENIWVKASCPWPAQYHNMEDRIPISLLEMRPPESGFFTFMEIERTVYLKQFPPMINYFRWDKKEEASPDFFRFCCLMTQLRRESESLGLNDFPTAERLQWHGHSPGMPDWSEASRFVAFTLIDSVKGALYIAFNTSHLPVTISLREQPGYRWELLVDTSKPAPFDFLMDDLPERDTAIKQYAHFLDANLSLHYPNLLLLRNCNKTTPNLHDDDDDHAQPSAGIQNKTPYAHVVEVLSLGFDGNHFLDQFKIDVNDNILDLLPSKSDLLCFAAENSFYVCNPSTQEFVKLPESSCCTSREVNAGLGYISSRNEYVLIHLFDRSLDLSGDSDFGCEIMRLTDGGCAANCSWKVVDSYCPYVVRGWGVLVENVFYWMIWEPYDHPGYEAIVSFDLDKEEFGTVSPPEGCFDPRAVWSLVELRGLLCLVDSASRPFIMDIWVLKDCVSHEWVKEYSIDLNGFGKELLEFILPLDQWDGEILIDVKQESLNCYNLENKSFKRMDNLIAGEWTWLRLYTESFFSLGSR</sequence>
<evidence type="ECO:0000259" key="2">
    <source>
        <dbReference type="Pfam" id="PF21156"/>
    </source>
</evidence>
<dbReference type="EMBL" id="WJXA01000007">
    <property type="protein sequence ID" value="KAF7137749.1"/>
    <property type="molecule type" value="Genomic_DNA"/>
</dbReference>
<dbReference type="InterPro" id="IPR013187">
    <property type="entry name" value="F-box-assoc_dom_typ3"/>
</dbReference>
<dbReference type="InterPro" id="IPR013780">
    <property type="entry name" value="Glyco_hydro_b"/>
</dbReference>
<dbReference type="PANTHER" id="PTHR43002">
    <property type="entry name" value="GLYCOGEN DEBRANCHING ENZYME"/>
    <property type="match status" value="1"/>
</dbReference>
<dbReference type="Proteomes" id="UP000626092">
    <property type="component" value="Unassembled WGS sequence"/>
</dbReference>
<dbReference type="NCBIfam" id="TIGR01640">
    <property type="entry name" value="F_box_assoc_1"/>
    <property type="match status" value="1"/>
</dbReference>
<accession>A0A834LKC2</accession>
<evidence type="ECO:0008006" key="5">
    <source>
        <dbReference type="Google" id="ProtNLM"/>
    </source>
</evidence>
<dbReference type="Pfam" id="PF08268">
    <property type="entry name" value="FBA_3"/>
    <property type="match status" value="1"/>
</dbReference>
<proteinExistence type="predicted"/>
<dbReference type="OrthoDB" id="5319261at2759"/>
<comment type="caution">
    <text evidence="3">The sequence shown here is derived from an EMBL/GenBank/DDBJ whole genome shotgun (WGS) entry which is preliminary data.</text>
</comment>